<evidence type="ECO:0000313" key="3">
    <source>
        <dbReference type="Proteomes" id="UP000601435"/>
    </source>
</evidence>
<keyword evidence="3" id="KW-1185">Reference proteome</keyword>
<accession>A0A813B819</accession>
<gene>
    <name evidence="2" type="ORF">SNEC2469_LOCUS29930</name>
</gene>
<reference evidence="2" key="1">
    <citation type="submission" date="2021-02" db="EMBL/GenBank/DDBJ databases">
        <authorList>
            <person name="Dougan E. K."/>
            <person name="Rhodes N."/>
            <person name="Thang M."/>
            <person name="Chan C."/>
        </authorList>
    </citation>
    <scope>NUCLEOTIDE SEQUENCE</scope>
</reference>
<proteinExistence type="predicted"/>
<name>A0A813B819_9DINO</name>
<feature type="region of interest" description="Disordered" evidence="1">
    <location>
        <begin position="1"/>
        <end position="24"/>
    </location>
</feature>
<feature type="region of interest" description="Disordered" evidence="1">
    <location>
        <begin position="143"/>
        <end position="166"/>
    </location>
</feature>
<organism evidence="2 3">
    <name type="scientific">Symbiodinium necroappetens</name>
    <dbReference type="NCBI Taxonomy" id="1628268"/>
    <lineage>
        <taxon>Eukaryota</taxon>
        <taxon>Sar</taxon>
        <taxon>Alveolata</taxon>
        <taxon>Dinophyceae</taxon>
        <taxon>Suessiales</taxon>
        <taxon>Symbiodiniaceae</taxon>
        <taxon>Symbiodinium</taxon>
    </lineage>
</organism>
<dbReference type="EMBL" id="CAJNJA010068530">
    <property type="protein sequence ID" value="CAE7895081.1"/>
    <property type="molecule type" value="Genomic_DNA"/>
</dbReference>
<comment type="caution">
    <text evidence="2">The sequence shown here is derived from an EMBL/GenBank/DDBJ whole genome shotgun (WGS) entry which is preliminary data.</text>
</comment>
<protein>
    <submittedName>
        <fullName evidence="2">Uncharacterized protein</fullName>
    </submittedName>
</protein>
<dbReference type="Proteomes" id="UP000601435">
    <property type="component" value="Unassembled WGS sequence"/>
</dbReference>
<evidence type="ECO:0000256" key="1">
    <source>
        <dbReference type="SAM" id="MobiDB-lite"/>
    </source>
</evidence>
<evidence type="ECO:0000313" key="2">
    <source>
        <dbReference type="EMBL" id="CAE7895081.1"/>
    </source>
</evidence>
<dbReference type="AlphaFoldDB" id="A0A813B819"/>
<sequence length="197" mass="21778">MADVHKYEQQQNESLAKRRKTGGYVPDQGAEYSLNDNVVQVTDQQGLELRTCLGILWPVEAYEAKWGRKPIDKQVTKIKQGGRVLSGVLLPRSFGLEAGCTEVFDVKSSSASNVVTTADANTAINEKEMGAAWSRARDLHSFSTRTKPESEDCPEVSTLAPSQKRKKNDDFDDLLEFDAGMLSIEGFQQGFQLSVDS</sequence>